<name>B6AFA9_CRYMR</name>
<dbReference type="VEuPathDB" id="CryptoDB:CMU_032850"/>
<feature type="transmembrane region" description="Helical" evidence="1">
    <location>
        <begin position="42"/>
        <end position="65"/>
    </location>
</feature>
<sequence length="412" mass="48016">MLSDVLEDYDQMTWSSIFEEIRPSQNIVYALDPRFLHKLRNICIIALSGNILMNISMVLCIILAISEDILFPKITKTILFIVLATASIISSTILYKEYKIVKTIIGEYPEIPFKSKICLYIICLIMGFFGRIGDALDTCFLLSLWFISINYSLIIYPIFIFSNIVIIVIKFRMIITLFLSNDLFIISKPSTFLSLFKTANMDNIEDYELESRNRINEEEIEMSGISTNCQHNVNNCIESVSNNRDDNENNTRHVLYKCIRRCKKLFVDDDLNMYEYKENNNNLTGGIINVESSSSSYQNVKVPYTIRPYKILQFSDTLHIFHLHLIHNIFRDFFVVPNHIEAHDFNISSYFLWKLFTNDALLLLLKLIVLCITGGYNNWFLTISIIFTILYNIPMFIYLHINEAVIQDICQE</sequence>
<reference evidence="2" key="1">
    <citation type="submission" date="2008-06" db="EMBL/GenBank/DDBJ databases">
        <authorList>
            <person name="Lorenzi H."/>
            <person name="Inman J."/>
            <person name="Miller J."/>
            <person name="Schobel S."/>
            <person name="Amedeo P."/>
            <person name="Caler E.V."/>
            <person name="da Silva J."/>
        </authorList>
    </citation>
    <scope>NUCLEOTIDE SEQUENCE [LARGE SCALE GENOMIC DNA]</scope>
    <source>
        <strain evidence="2">RN66</strain>
    </source>
</reference>
<dbReference type="GeneID" id="6996532"/>
<feature type="transmembrane region" description="Helical" evidence="1">
    <location>
        <begin position="153"/>
        <end position="179"/>
    </location>
</feature>
<feature type="transmembrane region" description="Helical" evidence="1">
    <location>
        <begin position="379"/>
        <end position="401"/>
    </location>
</feature>
<evidence type="ECO:0000313" key="3">
    <source>
        <dbReference type="Proteomes" id="UP000001460"/>
    </source>
</evidence>
<keyword evidence="1" id="KW-0472">Membrane</keyword>
<feature type="transmembrane region" description="Helical" evidence="1">
    <location>
        <begin position="77"/>
        <end position="96"/>
    </location>
</feature>
<keyword evidence="3" id="KW-1185">Reference proteome</keyword>
<evidence type="ECO:0000256" key="1">
    <source>
        <dbReference type="SAM" id="Phobius"/>
    </source>
</evidence>
<accession>B6AFA9</accession>
<feature type="transmembrane region" description="Helical" evidence="1">
    <location>
        <begin position="117"/>
        <end position="147"/>
    </location>
</feature>
<dbReference type="AlphaFoldDB" id="B6AFA9"/>
<dbReference type="Proteomes" id="UP000001460">
    <property type="component" value="Unassembled WGS sequence"/>
</dbReference>
<dbReference type="RefSeq" id="XP_002141249.1">
    <property type="nucleotide sequence ID" value="XM_002141213.1"/>
</dbReference>
<keyword evidence="1" id="KW-1133">Transmembrane helix</keyword>
<evidence type="ECO:0000313" key="2">
    <source>
        <dbReference type="EMBL" id="EEA06900.1"/>
    </source>
</evidence>
<gene>
    <name evidence="2" type="ORF">CMU_032850</name>
</gene>
<dbReference type="EMBL" id="DS989731">
    <property type="protein sequence ID" value="EEA06900.1"/>
    <property type="molecule type" value="Genomic_DNA"/>
</dbReference>
<protein>
    <submittedName>
        <fullName evidence="2">Uncharacterized protein</fullName>
    </submittedName>
</protein>
<organism evidence="2 3">
    <name type="scientific">Cryptosporidium muris (strain RN66)</name>
    <dbReference type="NCBI Taxonomy" id="441375"/>
    <lineage>
        <taxon>Eukaryota</taxon>
        <taxon>Sar</taxon>
        <taxon>Alveolata</taxon>
        <taxon>Apicomplexa</taxon>
        <taxon>Conoidasida</taxon>
        <taxon>Coccidia</taxon>
        <taxon>Eucoccidiorida</taxon>
        <taxon>Eimeriorina</taxon>
        <taxon>Cryptosporidiidae</taxon>
        <taxon>Cryptosporidium</taxon>
    </lineage>
</organism>
<dbReference type="OrthoDB" id="343845at2759"/>
<keyword evidence="1" id="KW-0812">Transmembrane</keyword>
<feature type="transmembrane region" description="Helical" evidence="1">
    <location>
        <begin position="350"/>
        <end position="372"/>
    </location>
</feature>
<proteinExistence type="predicted"/>